<dbReference type="Proteomes" id="UP000003763">
    <property type="component" value="Unassembled WGS sequence"/>
</dbReference>
<protein>
    <submittedName>
        <fullName evidence="1">Uncharacterized protein</fullName>
    </submittedName>
</protein>
<proteinExistence type="predicted"/>
<accession>G5HEQ4</accession>
<dbReference type="HOGENOM" id="CLU_893420_0_0_9"/>
<dbReference type="PATRIC" id="fig|742733.3.peg.945"/>
<name>G5HEQ4_9FIRM</name>
<evidence type="ECO:0000313" key="1">
    <source>
        <dbReference type="EMBL" id="EHF00013.1"/>
    </source>
</evidence>
<dbReference type="eggNOG" id="ENOG5033SC3">
    <property type="taxonomic scope" value="Bacteria"/>
</dbReference>
<sequence length="311" mass="35704">MVKRIYEIAEEYFNRVGNHERMNDLLANVDVMVTEDGRDILGTAKVPLTMLNFPRYQVDRIHFLNEDKILSLSQNFDLRKAGYIDIIPNPQKGSFDVCEGMGRVIAAQMCGREYVLANVHLSVGDDEIERYGAELFRGQYDEVRPMKAIHQHTAALVLNDPIVSVVDTLSRKYGVLISPTTKERRDGKVYLKSYLDALDIVKTNGPKGLEFAFKVIHHAGWDMETFGYSTYTMRTMKYIFQAYGEERKIVNIFGTLLRESSPTAFKERAHLAYPNRNYRVACVLYADDLLKERFGSRNRFAYVDNKISIVA</sequence>
<comment type="caution">
    <text evidence="1">The sequence shown here is derived from an EMBL/GenBank/DDBJ whole genome shotgun (WGS) entry which is preliminary data.</text>
</comment>
<dbReference type="RefSeq" id="WP_007859660.1">
    <property type="nucleotide sequence ID" value="NZ_JH376420.1"/>
</dbReference>
<gene>
    <name evidence="1" type="ORF">HMPREF9469_00927</name>
</gene>
<organism evidence="1 2">
    <name type="scientific">[Clostridium] citroniae WAL-17108</name>
    <dbReference type="NCBI Taxonomy" id="742733"/>
    <lineage>
        <taxon>Bacteria</taxon>
        <taxon>Bacillati</taxon>
        <taxon>Bacillota</taxon>
        <taxon>Clostridia</taxon>
        <taxon>Lachnospirales</taxon>
        <taxon>Lachnospiraceae</taxon>
        <taxon>Enterocloster</taxon>
    </lineage>
</organism>
<evidence type="ECO:0000313" key="2">
    <source>
        <dbReference type="Proteomes" id="UP000003763"/>
    </source>
</evidence>
<dbReference type="AlphaFoldDB" id="G5HEQ4"/>
<dbReference type="EMBL" id="ADLJ01000007">
    <property type="protein sequence ID" value="EHF00013.1"/>
    <property type="molecule type" value="Genomic_DNA"/>
</dbReference>
<reference evidence="1 2" key="1">
    <citation type="submission" date="2011-08" db="EMBL/GenBank/DDBJ databases">
        <title>The Genome Sequence of Clostridium citroniae WAL-17108.</title>
        <authorList>
            <consortium name="The Broad Institute Genome Sequencing Platform"/>
            <person name="Earl A."/>
            <person name="Ward D."/>
            <person name="Feldgarden M."/>
            <person name="Gevers D."/>
            <person name="Finegold S.M."/>
            <person name="Summanen P.H."/>
            <person name="Molitoris D.R."/>
            <person name="Vaisanen M.L."/>
            <person name="Daigneault M."/>
            <person name="Allen-Vercoe E."/>
            <person name="Young S.K."/>
            <person name="Zeng Q."/>
            <person name="Gargeya S."/>
            <person name="Fitzgerald M."/>
            <person name="Haas B."/>
            <person name="Abouelleil A."/>
            <person name="Alvarado L."/>
            <person name="Arachchi H.M."/>
            <person name="Berlin A."/>
            <person name="Brown A."/>
            <person name="Chapman S.B."/>
            <person name="Chen Z."/>
            <person name="Dunbar C."/>
            <person name="Freedman E."/>
            <person name="Gearin G."/>
            <person name="Gellesch M."/>
            <person name="Goldberg J."/>
            <person name="Griggs A."/>
            <person name="Gujja S."/>
            <person name="Heiman D."/>
            <person name="Howarth C."/>
            <person name="Larson L."/>
            <person name="Lui A."/>
            <person name="MacDonald P.J.P."/>
            <person name="Montmayeur A."/>
            <person name="Murphy C."/>
            <person name="Neiman D."/>
            <person name="Pearson M."/>
            <person name="Priest M."/>
            <person name="Roberts A."/>
            <person name="Saif S."/>
            <person name="Shea T."/>
            <person name="Shenoy N."/>
            <person name="Sisk P."/>
            <person name="Stolte C."/>
            <person name="Sykes S."/>
            <person name="Wortman J."/>
            <person name="Nusbaum C."/>
            <person name="Birren B."/>
        </authorList>
    </citation>
    <scope>NUCLEOTIDE SEQUENCE [LARGE SCALE GENOMIC DNA]</scope>
    <source>
        <strain evidence="1 2">WAL-17108</strain>
    </source>
</reference>